<comment type="subcellular location">
    <subcellularLocation>
        <location evidence="2">Secreted</location>
    </subcellularLocation>
</comment>
<dbReference type="Gene3D" id="3.20.20.300">
    <property type="entry name" value="Glycoside hydrolase, family 3, N-terminal domain"/>
    <property type="match status" value="1"/>
</dbReference>
<dbReference type="SMART" id="SM01217">
    <property type="entry name" value="Fn3_like"/>
    <property type="match status" value="1"/>
</dbReference>
<dbReference type="Pfam" id="PF14310">
    <property type="entry name" value="Fn3-like"/>
    <property type="match status" value="1"/>
</dbReference>
<keyword evidence="13" id="KW-0624">Polysaccharide degradation</keyword>
<evidence type="ECO:0000256" key="17">
    <source>
        <dbReference type="ARBA" id="ARBA00041601"/>
    </source>
</evidence>
<keyword evidence="10" id="KW-0325">Glycoprotein</keyword>
<dbReference type="PANTHER" id="PTHR42715">
    <property type="entry name" value="BETA-GLUCOSIDASE"/>
    <property type="match status" value="1"/>
</dbReference>
<evidence type="ECO:0000256" key="6">
    <source>
        <dbReference type="ARBA" id="ARBA00022525"/>
    </source>
</evidence>
<keyword evidence="12" id="KW-0326">Glycosidase</keyword>
<comment type="similarity">
    <text evidence="4">Belongs to the glycosyl hydrolase 3 family.</text>
</comment>
<dbReference type="SUPFAM" id="SSF51445">
    <property type="entry name" value="(Trans)glycosidases"/>
    <property type="match status" value="1"/>
</dbReference>
<proteinExistence type="inferred from homology"/>
<comment type="catalytic activity">
    <reaction evidence="1">
        <text>Hydrolysis of terminal, non-reducing beta-D-glucosyl residues with release of beta-D-glucose.</text>
        <dbReference type="EC" id="3.2.1.21"/>
    </reaction>
</comment>
<dbReference type="STRING" id="28573.A0A0U1LSR5"/>
<evidence type="ECO:0000256" key="7">
    <source>
        <dbReference type="ARBA" id="ARBA00022729"/>
    </source>
</evidence>
<dbReference type="FunFam" id="3.20.20.300:FF:000002">
    <property type="entry name" value="Probable beta-glucosidase"/>
    <property type="match status" value="1"/>
</dbReference>
<evidence type="ECO:0000313" key="21">
    <source>
        <dbReference type="Proteomes" id="UP000054383"/>
    </source>
</evidence>
<dbReference type="InterPro" id="IPR036962">
    <property type="entry name" value="Glyco_hydro_3_N_sf"/>
</dbReference>
<dbReference type="InterPro" id="IPR001764">
    <property type="entry name" value="Glyco_hydro_3_N"/>
</dbReference>
<comment type="pathway">
    <text evidence="3">Glycan metabolism; cellulose degradation.</text>
</comment>
<name>A0A0U1LSR5_TALIS</name>
<keyword evidence="8" id="KW-0378">Hydrolase</keyword>
<evidence type="ECO:0000256" key="15">
    <source>
        <dbReference type="ARBA" id="ARBA00039579"/>
    </source>
</evidence>
<gene>
    <name evidence="20" type="ORF">PISL3812_03435</name>
</gene>
<dbReference type="GO" id="GO:0008422">
    <property type="term" value="F:beta-glucosidase activity"/>
    <property type="evidence" value="ECO:0007669"/>
    <property type="project" value="UniProtKB-EC"/>
</dbReference>
<dbReference type="InterPro" id="IPR013783">
    <property type="entry name" value="Ig-like_fold"/>
</dbReference>
<evidence type="ECO:0000256" key="10">
    <source>
        <dbReference type="ARBA" id="ARBA00023180"/>
    </source>
</evidence>
<accession>A0A0U1LSR5</accession>
<dbReference type="Gene3D" id="3.40.50.1700">
    <property type="entry name" value="Glycoside hydrolase family 3 C-terminal domain"/>
    <property type="match status" value="1"/>
</dbReference>
<keyword evidence="7" id="KW-0732">Signal</keyword>
<evidence type="ECO:0000256" key="3">
    <source>
        <dbReference type="ARBA" id="ARBA00004987"/>
    </source>
</evidence>
<evidence type="ECO:0000256" key="14">
    <source>
        <dbReference type="ARBA" id="ARBA00024983"/>
    </source>
</evidence>
<evidence type="ECO:0000256" key="16">
    <source>
        <dbReference type="ARBA" id="ARBA00041276"/>
    </source>
</evidence>
<evidence type="ECO:0000256" key="11">
    <source>
        <dbReference type="ARBA" id="ARBA00023277"/>
    </source>
</evidence>
<dbReference type="EMBL" id="CVMT01000002">
    <property type="protein sequence ID" value="CRG86429.1"/>
    <property type="molecule type" value="Genomic_DNA"/>
</dbReference>
<dbReference type="InterPro" id="IPR017853">
    <property type="entry name" value="GH"/>
</dbReference>
<reference evidence="20 21" key="1">
    <citation type="submission" date="2015-04" db="EMBL/GenBank/DDBJ databases">
        <authorList>
            <person name="Syromyatnikov M.Y."/>
            <person name="Popov V.N."/>
        </authorList>
    </citation>
    <scope>NUCLEOTIDE SEQUENCE [LARGE SCALE GENOMIC DNA]</scope>
    <source>
        <strain evidence="20">WF-38-12</strain>
    </source>
</reference>
<evidence type="ECO:0000313" key="20">
    <source>
        <dbReference type="EMBL" id="CRG86429.1"/>
    </source>
</evidence>
<sequence>MVLPPFKNLRQKQTQKSTFRDLMICFMERWNLGKTFKFVTYETADDAIDATKWAAASTKADHLIAKLNLTEKASMVTGTANGQCIGNIAPIERVGFGGLCLSDGPQGLHLADLASVFPSGLTAAATWDRDLIARRGAAMGAEFRGKGVNVMLGPVTGPLGRSPWGGRNWEGFSPDPYLSGVAMQETIRSAQALGVQACAKHFIGNEQETHRTNEKINGVDVAGVSANIDDRTLHELYLWPFADAVKAGVASFMCSYNRVNMTYSCENPQLLNTILREELGFEGYMMSDWFATHSGARAINAGLDLNMPGYLSEADLTNSYFGPNVVSGVQNGTISERRLNQMIKRILTPYFYFNQDTDYPTIDPSSYAVLAATYGLLSVGESTPAGRDVRGNHSALIREMGSAGTVLLKNVRNTLPLRSPKVIGVFGNDAPDVSAGLLSPNDRYGSKIGTLTVGGGSGSGRNPYIVSPLEAIKARAKEDGSRVLYLTDNDMVAEGSFSSIYPWPDVCLVFLKTWLSEGTDRTTLEADWDSTEVVNNVASICPGKTVVVTHTGGVNSMPWADNDNVTAILAAHYPGQESGNSIVDILWGDINPSGKLPYTIAKDASDYNTPILNLTGSSATNSDAWQVNFTEGLMIDYRHFDVQEITPLYEFGYGLSYTSFNLSTELSVRYYNHAKRNVSALSLPSNKTTPIGGNSDLWNEMIEVATTVINTGDMPGATVVQLYLSYPMNSVPSGTPVKVLRGFEKVTLHPGAHQNIRFCLRRRDLSFWDTEAQQWRIPQGRFHISVGFSSRDLPSSVLAQIL</sequence>
<dbReference type="InterPro" id="IPR026891">
    <property type="entry name" value="Fn3-like"/>
</dbReference>
<dbReference type="SUPFAM" id="SSF52279">
    <property type="entry name" value="Beta-D-glucan exohydrolase, C-terminal domain"/>
    <property type="match status" value="1"/>
</dbReference>
<dbReference type="PRINTS" id="PR00133">
    <property type="entry name" value="GLHYDRLASE3"/>
</dbReference>
<evidence type="ECO:0000256" key="13">
    <source>
        <dbReference type="ARBA" id="ARBA00023326"/>
    </source>
</evidence>
<dbReference type="GO" id="GO:0030245">
    <property type="term" value="P:cellulose catabolic process"/>
    <property type="evidence" value="ECO:0007669"/>
    <property type="project" value="UniProtKB-KW"/>
</dbReference>
<evidence type="ECO:0000256" key="8">
    <source>
        <dbReference type="ARBA" id="ARBA00022801"/>
    </source>
</evidence>
<dbReference type="EC" id="3.2.1.21" evidence="5"/>
<keyword evidence="9" id="KW-0136">Cellulose degradation</keyword>
<dbReference type="PANTHER" id="PTHR42715:SF12">
    <property type="entry name" value="BETA-GLUCOSIDASE G-RELATED"/>
    <property type="match status" value="1"/>
</dbReference>
<dbReference type="GO" id="GO:0005576">
    <property type="term" value="C:extracellular region"/>
    <property type="evidence" value="ECO:0007669"/>
    <property type="project" value="UniProtKB-SubCell"/>
</dbReference>
<dbReference type="Gene3D" id="2.60.40.10">
    <property type="entry name" value="Immunoglobulins"/>
    <property type="match status" value="1"/>
</dbReference>
<dbReference type="InterPro" id="IPR050288">
    <property type="entry name" value="Cellulose_deg_GH3"/>
</dbReference>
<evidence type="ECO:0000256" key="9">
    <source>
        <dbReference type="ARBA" id="ARBA00023001"/>
    </source>
</evidence>
<dbReference type="Pfam" id="PF01915">
    <property type="entry name" value="Glyco_hydro_3_C"/>
    <property type="match status" value="1"/>
</dbReference>
<dbReference type="Proteomes" id="UP000054383">
    <property type="component" value="Unassembled WGS sequence"/>
</dbReference>
<evidence type="ECO:0000256" key="1">
    <source>
        <dbReference type="ARBA" id="ARBA00000448"/>
    </source>
</evidence>
<dbReference type="Pfam" id="PF00933">
    <property type="entry name" value="Glyco_hydro_3"/>
    <property type="match status" value="1"/>
</dbReference>
<dbReference type="InterPro" id="IPR002772">
    <property type="entry name" value="Glyco_hydro_3_C"/>
</dbReference>
<dbReference type="InterPro" id="IPR036881">
    <property type="entry name" value="Glyco_hydro_3_C_sf"/>
</dbReference>
<keyword evidence="21" id="KW-1185">Reference proteome</keyword>
<organism evidence="20 21">
    <name type="scientific">Talaromyces islandicus</name>
    <name type="common">Penicillium islandicum</name>
    <dbReference type="NCBI Taxonomy" id="28573"/>
    <lineage>
        <taxon>Eukaryota</taxon>
        <taxon>Fungi</taxon>
        <taxon>Dikarya</taxon>
        <taxon>Ascomycota</taxon>
        <taxon>Pezizomycotina</taxon>
        <taxon>Eurotiomycetes</taxon>
        <taxon>Eurotiomycetidae</taxon>
        <taxon>Eurotiales</taxon>
        <taxon>Trichocomaceae</taxon>
        <taxon>Talaromyces</taxon>
        <taxon>Talaromyces sect. Islandici</taxon>
    </lineage>
</organism>
<evidence type="ECO:0000256" key="18">
    <source>
        <dbReference type="ARBA" id="ARBA00041808"/>
    </source>
</evidence>
<dbReference type="AlphaFoldDB" id="A0A0U1LSR5"/>
<comment type="function">
    <text evidence="14">Beta-glucosidases are one of a number of cellulolytic enzymes involved in the degradation of cellulosic biomass. Catalyzes the last step releasing glucose from the inhibitory cellobiose.</text>
</comment>
<feature type="domain" description="Fibronectin type III-like" evidence="19">
    <location>
        <begin position="718"/>
        <end position="790"/>
    </location>
</feature>
<keyword evidence="6" id="KW-0964">Secreted</keyword>
<dbReference type="OrthoDB" id="416222at2759"/>
<evidence type="ECO:0000259" key="19">
    <source>
        <dbReference type="SMART" id="SM01217"/>
    </source>
</evidence>
<keyword evidence="11" id="KW-0119">Carbohydrate metabolism</keyword>
<evidence type="ECO:0000256" key="2">
    <source>
        <dbReference type="ARBA" id="ARBA00004613"/>
    </source>
</evidence>
<protein>
    <recommendedName>
        <fullName evidence="15">Probable beta-glucosidase G</fullName>
        <ecNumber evidence="5">3.2.1.21</ecNumber>
    </recommendedName>
    <alternativeName>
        <fullName evidence="16">Beta-D-glucoside glucohydrolase G</fullName>
    </alternativeName>
    <alternativeName>
        <fullName evidence="17">Cellobiase G</fullName>
    </alternativeName>
    <alternativeName>
        <fullName evidence="18">Gentiobiase G</fullName>
    </alternativeName>
</protein>
<dbReference type="OMA" id="PFGGRNW"/>
<evidence type="ECO:0000256" key="12">
    <source>
        <dbReference type="ARBA" id="ARBA00023295"/>
    </source>
</evidence>
<evidence type="ECO:0000256" key="5">
    <source>
        <dbReference type="ARBA" id="ARBA00012744"/>
    </source>
</evidence>
<evidence type="ECO:0000256" key="4">
    <source>
        <dbReference type="ARBA" id="ARBA00005336"/>
    </source>
</evidence>